<dbReference type="Gene3D" id="3.40.50.1820">
    <property type="entry name" value="alpha/beta hydrolase"/>
    <property type="match status" value="1"/>
</dbReference>
<evidence type="ECO:0000313" key="12">
    <source>
        <dbReference type="Proteomes" id="UP000694845"/>
    </source>
</evidence>
<dbReference type="SUPFAM" id="SSF53474">
    <property type="entry name" value="alpha/beta-Hydrolases"/>
    <property type="match status" value="1"/>
</dbReference>
<dbReference type="KEGG" id="aplc:110977638"/>
<evidence type="ECO:0000256" key="4">
    <source>
        <dbReference type="ARBA" id="ARBA00022438"/>
    </source>
</evidence>
<evidence type="ECO:0000256" key="3">
    <source>
        <dbReference type="ARBA" id="ARBA00010088"/>
    </source>
</evidence>
<evidence type="ECO:0000256" key="10">
    <source>
        <dbReference type="RuleBase" id="RU003421"/>
    </source>
</evidence>
<keyword evidence="6 8" id="KW-0645">Protease</keyword>
<dbReference type="AlphaFoldDB" id="A0A8B7Y5K2"/>
<dbReference type="InterPro" id="IPR002410">
    <property type="entry name" value="Peptidase_S33"/>
</dbReference>
<dbReference type="GO" id="GO:0005737">
    <property type="term" value="C:cytoplasm"/>
    <property type="evidence" value="ECO:0007669"/>
    <property type="project" value="UniProtKB-SubCell"/>
</dbReference>
<dbReference type="Pfam" id="PF00561">
    <property type="entry name" value="Abhydrolase_1"/>
    <property type="match status" value="1"/>
</dbReference>
<protein>
    <recommendedName>
        <fullName evidence="8 10">Proline iminopeptidase</fullName>
        <shortName evidence="8">PIP</shortName>
        <ecNumber evidence="8 10">3.4.11.5</ecNumber>
    </recommendedName>
    <alternativeName>
        <fullName evidence="8">Prolyl aminopeptidase</fullName>
    </alternativeName>
</protein>
<keyword evidence="4 8" id="KW-0031">Aminopeptidase</keyword>
<dbReference type="RefSeq" id="XP_022087625.1">
    <property type="nucleotide sequence ID" value="XM_022231933.1"/>
</dbReference>
<dbReference type="PRINTS" id="PR00793">
    <property type="entry name" value="PROAMNOPTASE"/>
</dbReference>
<comment type="subcellular location">
    <subcellularLocation>
        <location evidence="2 8">Cytoplasm</location>
    </subcellularLocation>
</comment>
<evidence type="ECO:0000256" key="1">
    <source>
        <dbReference type="ARBA" id="ARBA00001585"/>
    </source>
</evidence>
<dbReference type="OMA" id="ELRWFYQ"/>
<evidence type="ECO:0000256" key="9">
    <source>
        <dbReference type="PIRSR" id="PIRSR006431-1"/>
    </source>
</evidence>
<sequence length="344" mass="39748">MIMCSRFFITCCLRKFTIHCFDGFDENMSEEGRFYPPIEPYDTGRLKVDDIHELYYEQCGKPDGNPVLFVHGGPGGGSSPADRCYFDPQFYRIVIFDQRGAGKSTPAAEVKNNTSWLIVDDIERVREHLNIDRWVIFGGSWGATLCLLYAETHPERVKAMILRGVFAFQWKEVQWLYQEGANLFFPDHWDNYISVIPEEERGDLVSAYYKRLTGDDEDAKMACARAWSLWECSVSKLIPDEEAAIKVTNDLWVTQFAMIECHYMINRGFLKSDTYILDNAYKLQDIPCSIIQGRYDVVCPPDTAFKLHQRLPKSELCMLTAGHYSREPKIHEHLIKAADKYKVL</sequence>
<feature type="active site" description="Nucleophile" evidence="9">
    <location>
        <position position="140"/>
    </location>
</feature>
<evidence type="ECO:0000313" key="13">
    <source>
        <dbReference type="RefSeq" id="XP_022087625.1"/>
    </source>
</evidence>
<dbReference type="PIRSF" id="PIRSF006431">
    <property type="entry name" value="Pept_S33"/>
    <property type="match status" value="1"/>
</dbReference>
<keyword evidence="5 8" id="KW-0963">Cytoplasm</keyword>
<evidence type="ECO:0000256" key="6">
    <source>
        <dbReference type="ARBA" id="ARBA00022670"/>
    </source>
</evidence>
<comment type="similarity">
    <text evidence="3 8 10">Belongs to the peptidase S33 family.</text>
</comment>
<dbReference type="PANTHER" id="PTHR43722">
    <property type="entry name" value="PROLINE IMINOPEPTIDASE"/>
    <property type="match status" value="1"/>
</dbReference>
<comment type="catalytic activity">
    <reaction evidence="1 8 10">
        <text>Release of N-terminal proline from a peptide.</text>
        <dbReference type="EC" id="3.4.11.5"/>
    </reaction>
</comment>
<evidence type="ECO:0000256" key="2">
    <source>
        <dbReference type="ARBA" id="ARBA00004496"/>
    </source>
</evidence>
<reference evidence="13" key="1">
    <citation type="submission" date="2025-08" db="UniProtKB">
        <authorList>
            <consortium name="RefSeq"/>
        </authorList>
    </citation>
    <scope>IDENTIFICATION</scope>
</reference>
<keyword evidence="12" id="KW-1185">Reference proteome</keyword>
<dbReference type="InterPro" id="IPR005944">
    <property type="entry name" value="Pro_iminopeptidase"/>
</dbReference>
<dbReference type="PRINTS" id="PR00111">
    <property type="entry name" value="ABHYDROLASE"/>
</dbReference>
<dbReference type="InterPro" id="IPR000073">
    <property type="entry name" value="AB_hydrolase_1"/>
</dbReference>
<proteinExistence type="inferred from homology"/>
<dbReference type="Proteomes" id="UP000694845">
    <property type="component" value="Unplaced"/>
</dbReference>
<dbReference type="GeneID" id="110977638"/>
<evidence type="ECO:0000259" key="11">
    <source>
        <dbReference type="Pfam" id="PF00561"/>
    </source>
</evidence>
<dbReference type="PANTHER" id="PTHR43722:SF1">
    <property type="entry name" value="PROLINE IMINOPEPTIDASE"/>
    <property type="match status" value="1"/>
</dbReference>
<evidence type="ECO:0000256" key="8">
    <source>
        <dbReference type="PIRNR" id="PIRNR006431"/>
    </source>
</evidence>
<feature type="active site" description="Proton donor" evidence="9">
    <location>
        <position position="296"/>
    </location>
</feature>
<name>A0A8B7Y5K2_ACAPL</name>
<organism evidence="12 13">
    <name type="scientific">Acanthaster planci</name>
    <name type="common">Crown-of-thorns starfish</name>
    <dbReference type="NCBI Taxonomy" id="133434"/>
    <lineage>
        <taxon>Eukaryota</taxon>
        <taxon>Metazoa</taxon>
        <taxon>Echinodermata</taxon>
        <taxon>Eleutherozoa</taxon>
        <taxon>Asterozoa</taxon>
        <taxon>Asteroidea</taxon>
        <taxon>Valvatacea</taxon>
        <taxon>Valvatida</taxon>
        <taxon>Acanthasteridae</taxon>
        <taxon>Acanthaster</taxon>
    </lineage>
</organism>
<feature type="active site" description="Proton donor" evidence="9">
    <location>
        <position position="323"/>
    </location>
</feature>
<dbReference type="InterPro" id="IPR029058">
    <property type="entry name" value="AB_hydrolase_fold"/>
</dbReference>
<dbReference type="OrthoDB" id="10249433at2759"/>
<keyword evidence="7 8" id="KW-0378">Hydrolase</keyword>
<dbReference type="GO" id="GO:0006508">
    <property type="term" value="P:proteolysis"/>
    <property type="evidence" value="ECO:0007669"/>
    <property type="project" value="UniProtKB-KW"/>
</dbReference>
<feature type="domain" description="AB hydrolase-1" evidence="11">
    <location>
        <begin position="65"/>
        <end position="324"/>
    </location>
</feature>
<accession>A0A8B7Y5K2</accession>
<gene>
    <name evidence="13" type="primary">LOC110977638</name>
</gene>
<dbReference type="NCBIfam" id="TIGR01249">
    <property type="entry name" value="pro_imino_pep_1"/>
    <property type="match status" value="1"/>
</dbReference>
<evidence type="ECO:0000256" key="7">
    <source>
        <dbReference type="ARBA" id="ARBA00022801"/>
    </source>
</evidence>
<dbReference type="GO" id="GO:0004177">
    <property type="term" value="F:aminopeptidase activity"/>
    <property type="evidence" value="ECO:0007669"/>
    <property type="project" value="UniProtKB-UniRule"/>
</dbReference>
<evidence type="ECO:0000256" key="5">
    <source>
        <dbReference type="ARBA" id="ARBA00022490"/>
    </source>
</evidence>
<dbReference type="EC" id="3.4.11.5" evidence="8 10"/>